<dbReference type="SMART" id="SM00280">
    <property type="entry name" value="KAZAL"/>
    <property type="match status" value="1"/>
</dbReference>
<accession>A0AAV4UBA8</accession>
<dbReference type="SUPFAM" id="SSF100895">
    <property type="entry name" value="Kazal-type serine protease inhibitors"/>
    <property type="match status" value="1"/>
</dbReference>
<dbReference type="PANTHER" id="PTHR10913:SF45">
    <property type="entry name" value="FOLLISTATIN, ISOFORM A-RELATED"/>
    <property type="match status" value="1"/>
</dbReference>
<keyword evidence="3" id="KW-1015">Disulfide bond</keyword>
<dbReference type="GO" id="GO:0030154">
    <property type="term" value="P:cell differentiation"/>
    <property type="evidence" value="ECO:0007669"/>
    <property type="project" value="TreeGrafter"/>
</dbReference>
<dbReference type="InterPro" id="IPR002350">
    <property type="entry name" value="Kazal_dom"/>
</dbReference>
<evidence type="ECO:0000256" key="1">
    <source>
        <dbReference type="ARBA" id="ARBA00022690"/>
    </source>
</evidence>
<name>A0AAV4UBA8_CAEEX</name>
<dbReference type="EMBL" id="BPLR01012596">
    <property type="protein sequence ID" value="GIY55037.1"/>
    <property type="molecule type" value="Genomic_DNA"/>
</dbReference>
<protein>
    <submittedName>
        <fullName evidence="5">Follistatin</fullName>
    </submittedName>
</protein>
<evidence type="ECO:0000256" key="2">
    <source>
        <dbReference type="ARBA" id="ARBA00022900"/>
    </source>
</evidence>
<dbReference type="AlphaFoldDB" id="A0AAV4UBA8"/>
<dbReference type="GO" id="GO:0005576">
    <property type="term" value="C:extracellular region"/>
    <property type="evidence" value="ECO:0007669"/>
    <property type="project" value="TreeGrafter"/>
</dbReference>
<dbReference type="Proteomes" id="UP001054945">
    <property type="component" value="Unassembled WGS sequence"/>
</dbReference>
<evidence type="ECO:0000313" key="6">
    <source>
        <dbReference type="Proteomes" id="UP001054945"/>
    </source>
</evidence>
<sequence>MSNVREELVVYPVSNCWFSISKIYRHELPLLQMTCTCDLVYLATGLQLDLTLDPRFFSITIWTISDMTVPRKLHEGAGASCENIRCRKDQRCLIDPKGGPPRCVTCPNQCQVPKTAMLCASNNYTYSTWCHMIQDACKHGILLEPKYEGPCEETTSQQTNIIPLNVFESQVHL</sequence>
<organism evidence="5 6">
    <name type="scientific">Caerostris extrusa</name>
    <name type="common">Bark spider</name>
    <name type="synonym">Caerostris bankana</name>
    <dbReference type="NCBI Taxonomy" id="172846"/>
    <lineage>
        <taxon>Eukaryota</taxon>
        <taxon>Metazoa</taxon>
        <taxon>Ecdysozoa</taxon>
        <taxon>Arthropoda</taxon>
        <taxon>Chelicerata</taxon>
        <taxon>Arachnida</taxon>
        <taxon>Araneae</taxon>
        <taxon>Araneomorphae</taxon>
        <taxon>Entelegynae</taxon>
        <taxon>Araneoidea</taxon>
        <taxon>Araneidae</taxon>
        <taxon>Caerostris</taxon>
    </lineage>
</organism>
<proteinExistence type="predicted"/>
<gene>
    <name evidence="5" type="primary">Fst</name>
    <name evidence="5" type="ORF">CEXT_785951</name>
</gene>
<dbReference type="CDD" id="cd00104">
    <property type="entry name" value="KAZAL_FS"/>
    <property type="match status" value="1"/>
</dbReference>
<dbReference type="Gene3D" id="3.30.60.30">
    <property type="match status" value="1"/>
</dbReference>
<evidence type="ECO:0000313" key="5">
    <source>
        <dbReference type="EMBL" id="GIY55037.1"/>
    </source>
</evidence>
<dbReference type="InterPro" id="IPR050653">
    <property type="entry name" value="Prot_Inhib_GrowthFact_Antg"/>
</dbReference>
<keyword evidence="2" id="KW-0722">Serine protease inhibitor</keyword>
<dbReference type="PROSITE" id="PS51465">
    <property type="entry name" value="KAZAL_2"/>
    <property type="match status" value="1"/>
</dbReference>
<keyword evidence="1" id="KW-0646">Protease inhibitor</keyword>
<dbReference type="PANTHER" id="PTHR10913">
    <property type="entry name" value="FOLLISTATIN-RELATED"/>
    <property type="match status" value="1"/>
</dbReference>
<evidence type="ECO:0000259" key="4">
    <source>
        <dbReference type="PROSITE" id="PS51465"/>
    </source>
</evidence>
<reference evidence="5 6" key="1">
    <citation type="submission" date="2021-06" db="EMBL/GenBank/DDBJ databases">
        <title>Caerostris extrusa draft genome.</title>
        <authorList>
            <person name="Kono N."/>
            <person name="Arakawa K."/>
        </authorList>
    </citation>
    <scope>NUCLEOTIDE SEQUENCE [LARGE SCALE GENOMIC DNA]</scope>
</reference>
<evidence type="ECO:0000256" key="3">
    <source>
        <dbReference type="ARBA" id="ARBA00023157"/>
    </source>
</evidence>
<feature type="domain" description="Kazal-like" evidence="4">
    <location>
        <begin position="104"/>
        <end position="153"/>
    </location>
</feature>
<dbReference type="Pfam" id="PF07648">
    <property type="entry name" value="Kazal_2"/>
    <property type="match status" value="1"/>
</dbReference>
<comment type="caution">
    <text evidence="5">The sequence shown here is derived from an EMBL/GenBank/DDBJ whole genome shotgun (WGS) entry which is preliminary data.</text>
</comment>
<keyword evidence="6" id="KW-1185">Reference proteome</keyword>
<dbReference type="InterPro" id="IPR036058">
    <property type="entry name" value="Kazal_dom_sf"/>
</dbReference>